<comment type="caution">
    <text evidence="5">The sequence shown here is derived from an EMBL/GenBank/DDBJ whole genome shotgun (WGS) entry which is preliminary data.</text>
</comment>
<dbReference type="InterPro" id="IPR011146">
    <property type="entry name" value="HIT-like"/>
</dbReference>
<proteinExistence type="predicted"/>
<feature type="domain" description="HIT" evidence="4">
    <location>
        <begin position="5"/>
        <end position="114"/>
    </location>
</feature>
<dbReference type="Proteomes" id="UP000321617">
    <property type="component" value="Unassembled WGS sequence"/>
</dbReference>
<dbReference type="InterPro" id="IPR036265">
    <property type="entry name" value="HIT-like_sf"/>
</dbReference>
<keyword evidence="6" id="KW-1185">Reference proteome</keyword>
<dbReference type="Pfam" id="PF01230">
    <property type="entry name" value="HIT"/>
    <property type="match status" value="1"/>
</dbReference>
<dbReference type="PRINTS" id="PR00332">
    <property type="entry name" value="HISTRIAD"/>
</dbReference>
<dbReference type="GO" id="GO:0003824">
    <property type="term" value="F:catalytic activity"/>
    <property type="evidence" value="ECO:0007669"/>
    <property type="project" value="InterPro"/>
</dbReference>
<evidence type="ECO:0000256" key="2">
    <source>
        <dbReference type="PIRSR" id="PIRSR601310-3"/>
    </source>
</evidence>
<reference evidence="5 6" key="1">
    <citation type="journal article" date="2013" name="Stand. Genomic Sci.">
        <title>Genomic Encyclopedia of Type Strains, Phase I: The one thousand microbial genomes (KMG-I) project.</title>
        <authorList>
            <person name="Kyrpides N.C."/>
            <person name="Woyke T."/>
            <person name="Eisen J.A."/>
            <person name="Garrity G."/>
            <person name="Lilburn T.G."/>
            <person name="Beck B.J."/>
            <person name="Whitman W.B."/>
            <person name="Hugenholtz P."/>
            <person name="Klenk H.P."/>
        </authorList>
    </citation>
    <scope>NUCLEOTIDE SEQUENCE [LARGE SCALE GENOMIC DNA]</scope>
    <source>
        <strain evidence="5 6">DSM 45044</strain>
    </source>
</reference>
<dbReference type="SUPFAM" id="SSF54197">
    <property type="entry name" value="HIT-like"/>
    <property type="match status" value="1"/>
</dbReference>
<gene>
    <name evidence="5" type="ORF">LX16_1217</name>
</gene>
<dbReference type="PANTHER" id="PTHR23089">
    <property type="entry name" value="HISTIDINE TRIAD HIT PROTEIN"/>
    <property type="match status" value="1"/>
</dbReference>
<dbReference type="Gene3D" id="3.30.428.10">
    <property type="entry name" value="HIT-like"/>
    <property type="match status" value="1"/>
</dbReference>
<dbReference type="OrthoDB" id="9784774at2"/>
<evidence type="ECO:0000259" key="4">
    <source>
        <dbReference type="PROSITE" id="PS51084"/>
    </source>
</evidence>
<evidence type="ECO:0000256" key="1">
    <source>
        <dbReference type="PIRSR" id="PIRSR601310-1"/>
    </source>
</evidence>
<sequence length="118" mass="12920">MTDCLFCKIVAGDVPATVVADAEEVLAFRDIDPKAPQHILVIPKRHYDTAFDMARDDPRLAGELLREAGEIAVAQEFADAGYRLLFNTGPDSGQEVMHAHLHILAGRPLGPMLTEPQE</sequence>
<evidence type="ECO:0000313" key="6">
    <source>
        <dbReference type="Proteomes" id="UP000321617"/>
    </source>
</evidence>
<evidence type="ECO:0000313" key="5">
    <source>
        <dbReference type="EMBL" id="TWJ15506.1"/>
    </source>
</evidence>
<evidence type="ECO:0000256" key="3">
    <source>
        <dbReference type="PROSITE-ProRule" id="PRU00464"/>
    </source>
</evidence>
<dbReference type="CDD" id="cd01276">
    <property type="entry name" value="PKCI_related"/>
    <property type="match status" value="1"/>
</dbReference>
<feature type="active site" description="Tele-AMP-histidine intermediate" evidence="1">
    <location>
        <position position="100"/>
    </location>
</feature>
<dbReference type="PROSITE" id="PS51084">
    <property type="entry name" value="HIT_2"/>
    <property type="match status" value="1"/>
</dbReference>
<dbReference type="InterPro" id="IPR001310">
    <property type="entry name" value="Histidine_triad_HIT"/>
</dbReference>
<protein>
    <submittedName>
        <fullName evidence="5">Histidine triad (HIT) family protein</fullName>
    </submittedName>
</protein>
<organism evidence="5 6">
    <name type="scientific">Stackebrandtia albiflava</name>
    <dbReference type="NCBI Taxonomy" id="406432"/>
    <lineage>
        <taxon>Bacteria</taxon>
        <taxon>Bacillati</taxon>
        <taxon>Actinomycetota</taxon>
        <taxon>Actinomycetes</taxon>
        <taxon>Glycomycetales</taxon>
        <taxon>Glycomycetaceae</taxon>
        <taxon>Stackebrandtia</taxon>
    </lineage>
</organism>
<feature type="short sequence motif" description="Histidine triad motif" evidence="2 3">
    <location>
        <begin position="98"/>
        <end position="102"/>
    </location>
</feature>
<accession>A0A562VCB1</accession>
<name>A0A562VCB1_9ACTN</name>
<dbReference type="EMBL" id="VLLL01000005">
    <property type="protein sequence ID" value="TWJ15506.1"/>
    <property type="molecule type" value="Genomic_DNA"/>
</dbReference>
<dbReference type="AlphaFoldDB" id="A0A562VCB1"/>